<evidence type="ECO:0000313" key="3">
    <source>
        <dbReference type="EMBL" id="EHM37434.1"/>
    </source>
</evidence>
<accession>G9YE47</accession>
<gene>
    <name evidence="3" type="ORF">HMPREF0454_04896</name>
</gene>
<comment type="caution">
    <text evidence="3">The sequence shown here is derived from an EMBL/GenBank/DDBJ whole genome shotgun (WGS) entry which is preliminary data.</text>
</comment>
<dbReference type="HOGENOM" id="CLU_075532_0_0_6"/>
<sequence length="292" mass="33561">MTSDKTLKQAITNITIWRKGEQRAPHKPLLLLYVLSHYRQGHGRLFNYSAEIHEPLLDLLERYGPQRREQRPDMPFWRLKGDGFWELENAERCSTTGSQQPPRRELTEHNVAGGFDAGNFALLVKNRKLIDTLAHQLLEAHFPTSIQDDIADEMGFDIQHSLRQRDPKFRQAVLRAYNYQCAVCGFNMRHDNAPIALEAAHIRWKQHHGPCEVPNGLALCAIHHKAFDRGSIGLDENMRVVVSDAVNGGGVVQRLFWDFAGKEIALPQVKDNYPSDVFVEWHRREVFRGVKV</sequence>
<proteinExistence type="predicted"/>
<protein>
    <submittedName>
        <fullName evidence="3">Uncharacterized protein</fullName>
    </submittedName>
</protein>
<feature type="domain" description="HNH nuclease" evidence="1">
    <location>
        <begin position="181"/>
        <end position="235"/>
    </location>
</feature>
<dbReference type="AlphaFoldDB" id="G9YE47"/>
<feature type="domain" description="ScoMcrA-like DNA sulfur-binding" evidence="2">
    <location>
        <begin position="5"/>
        <end position="157"/>
    </location>
</feature>
<dbReference type="RefSeq" id="WP_004097254.1">
    <property type="nucleotide sequence ID" value="NZ_JH417559.1"/>
</dbReference>
<name>G9YE47_HAFAL</name>
<dbReference type="InterPro" id="IPR011396">
    <property type="entry name" value="PT_DNA_restrict"/>
</dbReference>
<evidence type="ECO:0000259" key="1">
    <source>
        <dbReference type="Pfam" id="PF13391"/>
    </source>
</evidence>
<dbReference type="InterPro" id="IPR058813">
    <property type="entry name" value="DNA-SBD_ScoMcrA"/>
</dbReference>
<evidence type="ECO:0000259" key="2">
    <source>
        <dbReference type="Pfam" id="PF26340"/>
    </source>
</evidence>
<dbReference type="InterPro" id="IPR003615">
    <property type="entry name" value="HNH_nuc"/>
</dbReference>
<dbReference type="Proteomes" id="UP000005959">
    <property type="component" value="Unassembled WGS sequence"/>
</dbReference>
<dbReference type="PATRIC" id="fig|1002364.3.peg.4401"/>
<dbReference type="EMBL" id="AGCI01000118">
    <property type="protein sequence ID" value="EHM37434.1"/>
    <property type="molecule type" value="Genomic_DNA"/>
</dbReference>
<dbReference type="NCBIfam" id="NF045808">
    <property type="entry name" value="PT-DNA_restrict"/>
    <property type="match status" value="1"/>
</dbReference>
<organism evidence="3 4">
    <name type="scientific">Hafnia alvei ATCC 51873</name>
    <dbReference type="NCBI Taxonomy" id="1002364"/>
    <lineage>
        <taxon>Bacteria</taxon>
        <taxon>Pseudomonadati</taxon>
        <taxon>Pseudomonadota</taxon>
        <taxon>Gammaproteobacteria</taxon>
        <taxon>Enterobacterales</taxon>
        <taxon>Hafniaceae</taxon>
        <taxon>Hafnia</taxon>
    </lineage>
</organism>
<dbReference type="PIRSF" id="PIRSF030850">
    <property type="entry name" value="UCP030850"/>
    <property type="match status" value="1"/>
</dbReference>
<reference evidence="3 4" key="1">
    <citation type="submission" date="2011-08" db="EMBL/GenBank/DDBJ databases">
        <authorList>
            <person name="Weinstock G."/>
            <person name="Sodergren E."/>
            <person name="Clifton S."/>
            <person name="Fulton L."/>
            <person name="Fulton B."/>
            <person name="Courtney L."/>
            <person name="Fronick C."/>
            <person name="Harrison M."/>
            <person name="Strong C."/>
            <person name="Farmer C."/>
            <person name="Delahaunty K."/>
            <person name="Markovic C."/>
            <person name="Hall O."/>
            <person name="Minx P."/>
            <person name="Tomlinson C."/>
            <person name="Mitreva M."/>
            <person name="Hou S."/>
            <person name="Chen J."/>
            <person name="Wollam A."/>
            <person name="Pepin K.H."/>
            <person name="Johnson M."/>
            <person name="Bhonagiri V."/>
            <person name="Zhang X."/>
            <person name="Suruliraj S."/>
            <person name="Warren W."/>
            <person name="Chinwalla A."/>
            <person name="Mardis E.R."/>
            <person name="Wilson R.K."/>
        </authorList>
    </citation>
    <scope>NUCLEOTIDE SEQUENCE [LARGE SCALE GENOMIC DNA]</scope>
    <source>
        <strain evidence="3 4">ATCC 51873</strain>
    </source>
</reference>
<dbReference type="Pfam" id="PF26340">
    <property type="entry name" value="DNA-SBD_ScoMcrA"/>
    <property type="match status" value="1"/>
</dbReference>
<evidence type="ECO:0000313" key="4">
    <source>
        <dbReference type="Proteomes" id="UP000005959"/>
    </source>
</evidence>
<dbReference type="Pfam" id="PF13391">
    <property type="entry name" value="HNH_2"/>
    <property type="match status" value="1"/>
</dbReference>